<dbReference type="EMBL" id="JGYG01000025">
    <property type="protein sequence ID" value="KFI25490.1"/>
    <property type="molecule type" value="Genomic_DNA"/>
</dbReference>
<dbReference type="Proteomes" id="UP000028826">
    <property type="component" value="Unassembled WGS sequence"/>
</dbReference>
<protein>
    <submittedName>
        <fullName evidence="1">Antitoxin of toxin-antitoxin stability system</fullName>
    </submittedName>
</protein>
<dbReference type="RefSeq" id="WP_035714841.1">
    <property type="nucleotide sequence ID" value="NZ_CAMIFG010000160.1"/>
</dbReference>
<proteinExistence type="predicted"/>
<sequence length="213" mass="24362">MPSIIEITIYRFDELPEAAKDNARAWYREGAFDHDWYDAVYEDFQRIAEILGIRLRARTSRLMGGGTSESPRIWFTGFWSQGDGAAWEGSYAFNKGASSAIRSYAPMDQELHRIADALLAVQRRNFYQLQADVRHRGSTYHAFTMDVAVTRESPVGQDMTEDAESIVTDLLRDLARWLYRQLEQEYDYLSSDAAVDEAVLANGYTFTESGRRA</sequence>
<dbReference type="AlphaFoldDB" id="A0A086XTZ0"/>
<name>A0A086XTZ0_9RHOB</name>
<dbReference type="OrthoDB" id="791062at2"/>
<evidence type="ECO:0000313" key="1">
    <source>
        <dbReference type="EMBL" id="KFI25490.1"/>
    </source>
</evidence>
<gene>
    <name evidence="1" type="ORF">CN97_08130</name>
</gene>
<dbReference type="STRING" id="195105.CN97_08130"/>
<accession>A0A086XTZ0</accession>
<reference evidence="1 2" key="1">
    <citation type="submission" date="2014-03" db="EMBL/GenBank/DDBJ databases">
        <title>Genome of Haematobacter massiliensis CCUG 47968.</title>
        <authorList>
            <person name="Wang D."/>
            <person name="Wang G."/>
        </authorList>
    </citation>
    <scope>NUCLEOTIDE SEQUENCE [LARGE SCALE GENOMIC DNA]</scope>
    <source>
        <strain evidence="1 2">CCUG 47968</strain>
    </source>
</reference>
<dbReference type="eggNOG" id="ENOG502Z8W6">
    <property type="taxonomic scope" value="Bacteria"/>
</dbReference>
<keyword evidence="2" id="KW-1185">Reference proteome</keyword>
<evidence type="ECO:0000313" key="2">
    <source>
        <dbReference type="Proteomes" id="UP000028826"/>
    </source>
</evidence>
<comment type="caution">
    <text evidence="1">The sequence shown here is derived from an EMBL/GenBank/DDBJ whole genome shotgun (WGS) entry which is preliminary data.</text>
</comment>
<organism evidence="1 2">
    <name type="scientific">Haematobacter massiliensis</name>
    <dbReference type="NCBI Taxonomy" id="195105"/>
    <lineage>
        <taxon>Bacteria</taxon>
        <taxon>Pseudomonadati</taxon>
        <taxon>Pseudomonadota</taxon>
        <taxon>Alphaproteobacteria</taxon>
        <taxon>Rhodobacterales</taxon>
        <taxon>Paracoccaceae</taxon>
        <taxon>Haematobacter</taxon>
    </lineage>
</organism>